<accession>A0A9N9H598</accession>
<gene>
    <name evidence="2" type="ORF">DERYTH_LOCUS10040</name>
</gene>
<dbReference type="AlphaFoldDB" id="A0A9N9H598"/>
<dbReference type="EMBL" id="CAJVPY010005686">
    <property type="protein sequence ID" value="CAG8648291.1"/>
    <property type="molecule type" value="Genomic_DNA"/>
</dbReference>
<organism evidence="2 3">
    <name type="scientific">Dentiscutata erythropus</name>
    <dbReference type="NCBI Taxonomy" id="1348616"/>
    <lineage>
        <taxon>Eukaryota</taxon>
        <taxon>Fungi</taxon>
        <taxon>Fungi incertae sedis</taxon>
        <taxon>Mucoromycota</taxon>
        <taxon>Glomeromycotina</taxon>
        <taxon>Glomeromycetes</taxon>
        <taxon>Diversisporales</taxon>
        <taxon>Gigasporaceae</taxon>
        <taxon>Dentiscutata</taxon>
    </lineage>
</organism>
<sequence>MPTIEDIIEKVQKNETEEEEPIKKNKPITTSQAIAEIDTVFGYIKQPESNLEIDIKTTLDSFF</sequence>
<evidence type="ECO:0000256" key="1">
    <source>
        <dbReference type="SAM" id="MobiDB-lite"/>
    </source>
</evidence>
<reference evidence="2" key="1">
    <citation type="submission" date="2021-06" db="EMBL/GenBank/DDBJ databases">
        <authorList>
            <person name="Kallberg Y."/>
            <person name="Tangrot J."/>
            <person name="Rosling A."/>
        </authorList>
    </citation>
    <scope>NUCLEOTIDE SEQUENCE</scope>
    <source>
        <strain evidence="2">MA453B</strain>
    </source>
</reference>
<protein>
    <submittedName>
        <fullName evidence="2">8492_t:CDS:1</fullName>
    </submittedName>
</protein>
<keyword evidence="3" id="KW-1185">Reference proteome</keyword>
<comment type="caution">
    <text evidence="2">The sequence shown here is derived from an EMBL/GenBank/DDBJ whole genome shotgun (WGS) entry which is preliminary data.</text>
</comment>
<evidence type="ECO:0000313" key="2">
    <source>
        <dbReference type="EMBL" id="CAG8648291.1"/>
    </source>
</evidence>
<proteinExistence type="predicted"/>
<feature type="region of interest" description="Disordered" evidence="1">
    <location>
        <begin position="1"/>
        <end position="26"/>
    </location>
</feature>
<dbReference type="Proteomes" id="UP000789405">
    <property type="component" value="Unassembled WGS sequence"/>
</dbReference>
<name>A0A9N9H598_9GLOM</name>
<evidence type="ECO:0000313" key="3">
    <source>
        <dbReference type="Proteomes" id="UP000789405"/>
    </source>
</evidence>